<reference evidence="2" key="1">
    <citation type="submission" date="2023-06" db="EMBL/GenBank/DDBJ databases">
        <title>Genome-scale phylogeny and comparative genomics of the fungal order Sordariales.</title>
        <authorList>
            <consortium name="Lawrence Berkeley National Laboratory"/>
            <person name="Hensen N."/>
            <person name="Bonometti L."/>
            <person name="Westerberg I."/>
            <person name="Brannstrom I.O."/>
            <person name="Guillou S."/>
            <person name="Cros-Aarteil S."/>
            <person name="Calhoun S."/>
            <person name="Haridas S."/>
            <person name="Kuo A."/>
            <person name="Mondo S."/>
            <person name="Pangilinan J."/>
            <person name="Riley R."/>
            <person name="Labutti K."/>
            <person name="Andreopoulos B."/>
            <person name="Lipzen A."/>
            <person name="Chen C."/>
            <person name="Yanf M."/>
            <person name="Daum C."/>
            <person name="Ng V."/>
            <person name="Clum A."/>
            <person name="Steindorff A."/>
            <person name="Ohm R."/>
            <person name="Martin F."/>
            <person name="Silar P."/>
            <person name="Natvig D."/>
            <person name="Lalanne C."/>
            <person name="Gautier V."/>
            <person name="Ament-Velasquez S.L."/>
            <person name="Kruys A."/>
            <person name="Hutchinson M.I."/>
            <person name="Powell A.J."/>
            <person name="Barry K."/>
            <person name="Miller A.N."/>
            <person name="Grigoriev I.V."/>
            <person name="Debuchy R."/>
            <person name="Gladieux P."/>
            <person name="Thoren M.H."/>
            <person name="Johannesson H."/>
        </authorList>
    </citation>
    <scope>NUCLEOTIDE SEQUENCE</scope>
    <source>
        <strain evidence="2">CBS 540.89</strain>
    </source>
</reference>
<keyword evidence="1" id="KW-0472">Membrane</keyword>
<dbReference type="PANTHER" id="PTHR37576:SF2">
    <property type="entry name" value="DEFECT AT LOW TEMPERATURE PROTEIN 1"/>
    <property type="match status" value="1"/>
</dbReference>
<feature type="transmembrane region" description="Helical" evidence="1">
    <location>
        <begin position="58"/>
        <end position="79"/>
    </location>
</feature>
<comment type="caution">
    <text evidence="2">The sequence shown here is derived from an EMBL/GenBank/DDBJ whole genome shotgun (WGS) entry which is preliminary data.</text>
</comment>
<dbReference type="Pfam" id="PF11374">
    <property type="entry name" value="DUF3176"/>
    <property type="match status" value="1"/>
</dbReference>
<name>A0AA40K6C4_9PEZI</name>
<evidence type="ECO:0000256" key="1">
    <source>
        <dbReference type="SAM" id="Phobius"/>
    </source>
</evidence>
<feature type="transmembrane region" description="Helical" evidence="1">
    <location>
        <begin position="99"/>
        <end position="123"/>
    </location>
</feature>
<dbReference type="Proteomes" id="UP001172159">
    <property type="component" value="Unassembled WGS sequence"/>
</dbReference>
<keyword evidence="1" id="KW-1133">Transmembrane helix</keyword>
<protein>
    <submittedName>
        <fullName evidence="2">Uncharacterized protein</fullName>
    </submittedName>
</protein>
<sequence length="350" mass="39442">MIDPQTAGMDKHNRDRLPIFAFENPPEESEGVSLVDKKSDESRVEEPWTPGFRPRFPWIASLAIFLSFILAGLMALITIEADDSNVESWTISPPVLLAISSTAVNILIHVAMVKGAAITWWFLSMHPARRSRVQDLHWRWAAAGGLVDALKSMLVRGLSKTAIACSLATIMAVNAPLLQRALSVQTRESTSTGVHIGPIYAAHRLPKLFSANRDQAIEITTPSRDFSEITEQYLTRSPIVFTGDVAKLNGTYTSKLTAAGYHFNCTPEQITKLPVFVHHPVTIFISSILYQEHPWRYNLKYVEPWLTYPTRAPIYNEDKPARSFFVDLLWKPESGCMNDTHDIDLRVRNW</sequence>
<keyword evidence="1" id="KW-0812">Transmembrane</keyword>
<dbReference type="AlphaFoldDB" id="A0AA40K6C4"/>
<organism evidence="2 3">
    <name type="scientific">Apiosordaria backusii</name>
    <dbReference type="NCBI Taxonomy" id="314023"/>
    <lineage>
        <taxon>Eukaryota</taxon>
        <taxon>Fungi</taxon>
        <taxon>Dikarya</taxon>
        <taxon>Ascomycota</taxon>
        <taxon>Pezizomycotina</taxon>
        <taxon>Sordariomycetes</taxon>
        <taxon>Sordariomycetidae</taxon>
        <taxon>Sordariales</taxon>
        <taxon>Lasiosphaeriaceae</taxon>
        <taxon>Apiosordaria</taxon>
    </lineage>
</organism>
<keyword evidence="3" id="KW-1185">Reference proteome</keyword>
<evidence type="ECO:0000313" key="2">
    <source>
        <dbReference type="EMBL" id="KAK0747540.1"/>
    </source>
</evidence>
<dbReference type="InterPro" id="IPR021514">
    <property type="entry name" value="DUF3176"/>
</dbReference>
<accession>A0AA40K6C4</accession>
<proteinExistence type="predicted"/>
<gene>
    <name evidence="2" type="ORF">B0T21DRAFT_277011</name>
</gene>
<evidence type="ECO:0000313" key="3">
    <source>
        <dbReference type="Proteomes" id="UP001172159"/>
    </source>
</evidence>
<dbReference type="EMBL" id="JAUKTV010000001">
    <property type="protein sequence ID" value="KAK0747540.1"/>
    <property type="molecule type" value="Genomic_DNA"/>
</dbReference>
<dbReference type="PANTHER" id="PTHR37576">
    <property type="entry name" value="DEFECT AT LOW TEMPERATURE PROTEIN 1"/>
    <property type="match status" value="1"/>
</dbReference>